<reference evidence="2 3" key="2">
    <citation type="submission" date="2018-11" db="EMBL/GenBank/DDBJ databases">
        <authorList>
            <consortium name="Pathogen Informatics"/>
        </authorList>
    </citation>
    <scope>NUCLEOTIDE SEQUENCE [LARGE SCALE GENOMIC DNA]</scope>
</reference>
<evidence type="ECO:0000313" key="3">
    <source>
        <dbReference type="Proteomes" id="UP000267096"/>
    </source>
</evidence>
<dbReference type="GO" id="GO:0005737">
    <property type="term" value="C:cytoplasm"/>
    <property type="evidence" value="ECO:0007669"/>
    <property type="project" value="TreeGrafter"/>
</dbReference>
<dbReference type="Proteomes" id="UP000267096">
    <property type="component" value="Unassembled WGS sequence"/>
</dbReference>
<name>A0A0M3JDS9_ANISI</name>
<dbReference type="InterPro" id="IPR011993">
    <property type="entry name" value="PH-like_dom_sf"/>
</dbReference>
<dbReference type="AlphaFoldDB" id="A0A0M3JDS9"/>
<organism evidence="4">
    <name type="scientific">Anisakis simplex</name>
    <name type="common">Herring worm</name>
    <dbReference type="NCBI Taxonomy" id="6269"/>
    <lineage>
        <taxon>Eukaryota</taxon>
        <taxon>Metazoa</taxon>
        <taxon>Ecdysozoa</taxon>
        <taxon>Nematoda</taxon>
        <taxon>Chromadorea</taxon>
        <taxon>Rhabditida</taxon>
        <taxon>Spirurina</taxon>
        <taxon>Ascaridomorpha</taxon>
        <taxon>Ascaridoidea</taxon>
        <taxon>Anisakidae</taxon>
        <taxon>Anisakis</taxon>
        <taxon>Anisakis simplex complex</taxon>
    </lineage>
</organism>
<dbReference type="Gene3D" id="2.30.29.30">
    <property type="entry name" value="Pleckstrin-homology domain (PH domain)/Phosphotyrosine-binding domain (PTB)"/>
    <property type="match status" value="1"/>
</dbReference>
<dbReference type="GO" id="GO:0005096">
    <property type="term" value="F:GTPase activator activity"/>
    <property type="evidence" value="ECO:0007669"/>
    <property type="project" value="TreeGrafter"/>
</dbReference>
<dbReference type="InterPro" id="IPR045255">
    <property type="entry name" value="RanBP1-like"/>
</dbReference>
<evidence type="ECO:0000313" key="2">
    <source>
        <dbReference type="EMBL" id="VDK25734.1"/>
    </source>
</evidence>
<keyword evidence="3" id="KW-1185">Reference proteome</keyword>
<dbReference type="PANTHER" id="PTHR23138:SF179">
    <property type="entry name" value="NUCLEAR PORE COMPLEX PROTEIN"/>
    <property type="match status" value="1"/>
</dbReference>
<dbReference type="PROSITE" id="PS50196">
    <property type="entry name" value="RANBD1"/>
    <property type="match status" value="1"/>
</dbReference>
<dbReference type="Pfam" id="PF00638">
    <property type="entry name" value="Ran_BP1"/>
    <property type="match status" value="1"/>
</dbReference>
<sequence length="124" mass="14393">MKVLFKARAKFCRRFVEDTYECKERGVGDIIRYCSNERTRKCRVVMRQSEQLLKVCANRPLVDGITIEMKPGTDSVCMWMCEDYSGDMHGTRECFEAKFKAESDYARSLHVGIPCWLSCEANNN</sequence>
<protein>
    <submittedName>
        <fullName evidence="4">RanBD1 domain-containing protein</fullName>
    </submittedName>
</protein>
<evidence type="ECO:0000259" key="1">
    <source>
        <dbReference type="PROSITE" id="PS50196"/>
    </source>
</evidence>
<dbReference type="EMBL" id="UYRR01011052">
    <property type="protein sequence ID" value="VDK25734.1"/>
    <property type="molecule type" value="Genomic_DNA"/>
</dbReference>
<dbReference type="GO" id="GO:0005643">
    <property type="term" value="C:nuclear pore"/>
    <property type="evidence" value="ECO:0007669"/>
    <property type="project" value="TreeGrafter"/>
</dbReference>
<dbReference type="WBParaSite" id="ASIM_0000577001-mRNA-1">
    <property type="protein sequence ID" value="ASIM_0000577001-mRNA-1"/>
    <property type="gene ID" value="ASIM_0000577001"/>
</dbReference>
<dbReference type="PANTHER" id="PTHR23138">
    <property type="entry name" value="RAN BINDING PROTEIN"/>
    <property type="match status" value="1"/>
</dbReference>
<proteinExistence type="predicted"/>
<evidence type="ECO:0000313" key="4">
    <source>
        <dbReference type="WBParaSite" id="ASIM_0000577001-mRNA-1"/>
    </source>
</evidence>
<feature type="domain" description="RanBD1" evidence="1">
    <location>
        <begin position="1"/>
        <end position="103"/>
    </location>
</feature>
<gene>
    <name evidence="2" type="ORF">ASIM_LOCUS5558</name>
</gene>
<dbReference type="OrthoDB" id="2357150at2759"/>
<dbReference type="SMART" id="SM00160">
    <property type="entry name" value="RanBD"/>
    <property type="match status" value="1"/>
</dbReference>
<accession>A0A0M3JDS9</accession>
<dbReference type="SUPFAM" id="SSF50729">
    <property type="entry name" value="PH domain-like"/>
    <property type="match status" value="1"/>
</dbReference>
<reference evidence="4" key="1">
    <citation type="submission" date="2017-02" db="UniProtKB">
        <authorList>
            <consortium name="WormBaseParasite"/>
        </authorList>
    </citation>
    <scope>IDENTIFICATION</scope>
</reference>
<dbReference type="InterPro" id="IPR000156">
    <property type="entry name" value="Ran_bind_dom"/>
</dbReference>